<accession>M0P546</accession>
<dbReference type="EMBL" id="AOJG01000001">
    <property type="protein sequence ID" value="EMA64654.1"/>
    <property type="molecule type" value="Genomic_DNA"/>
</dbReference>
<feature type="region of interest" description="Disordered" evidence="1">
    <location>
        <begin position="1"/>
        <end position="27"/>
    </location>
</feature>
<reference evidence="2 3" key="1">
    <citation type="journal article" date="2014" name="PLoS Genet.">
        <title>Phylogenetically driven sequencing of extremely halophilic archaea reveals strategies for static and dynamic osmo-response.</title>
        <authorList>
            <person name="Becker E.A."/>
            <person name="Seitzer P.M."/>
            <person name="Tritt A."/>
            <person name="Larsen D."/>
            <person name="Krusor M."/>
            <person name="Yao A.I."/>
            <person name="Wu D."/>
            <person name="Madern D."/>
            <person name="Eisen J.A."/>
            <person name="Darling A.E."/>
            <person name="Facciotti M.T."/>
        </authorList>
    </citation>
    <scope>NUCLEOTIDE SEQUENCE [LARGE SCALE GENOMIC DNA]</scope>
    <source>
        <strain evidence="2 3">DSM 21995</strain>
    </source>
</reference>
<proteinExistence type="predicted"/>
<evidence type="ECO:0000313" key="3">
    <source>
        <dbReference type="Proteomes" id="UP000011650"/>
    </source>
</evidence>
<evidence type="ECO:0000313" key="2">
    <source>
        <dbReference type="EMBL" id="EMA64654.1"/>
    </source>
</evidence>
<sequence length="75" mass="8526">MASRERVVGAAENVDKRGPSDLDPYEVDTDERRVVSAYCCTCEETATLLLEVGDDSPWEHDKKHASHTVEYWREA</sequence>
<evidence type="ECO:0000256" key="1">
    <source>
        <dbReference type="SAM" id="MobiDB-lite"/>
    </source>
</evidence>
<keyword evidence="3" id="KW-1185">Reference proteome</keyword>
<dbReference type="PATRIC" id="fig|1227482.3.peg.64"/>
<dbReference type="STRING" id="1227482.C469_00320"/>
<dbReference type="AlphaFoldDB" id="M0P546"/>
<dbReference type="Proteomes" id="UP000011650">
    <property type="component" value="Unassembled WGS sequence"/>
</dbReference>
<dbReference type="OrthoDB" id="321054at2157"/>
<gene>
    <name evidence="2" type="ORF">C469_00320</name>
</gene>
<organism evidence="2 3">
    <name type="scientific">Halorubrum lipolyticum DSM 21995</name>
    <dbReference type="NCBI Taxonomy" id="1227482"/>
    <lineage>
        <taxon>Archaea</taxon>
        <taxon>Methanobacteriati</taxon>
        <taxon>Methanobacteriota</taxon>
        <taxon>Stenosarchaea group</taxon>
        <taxon>Halobacteria</taxon>
        <taxon>Halobacteriales</taxon>
        <taxon>Haloferacaceae</taxon>
        <taxon>Halorubrum</taxon>
    </lineage>
</organism>
<dbReference type="RefSeq" id="WP_008002779.1">
    <property type="nucleotide sequence ID" value="NZ_AOJG01000001.1"/>
</dbReference>
<protein>
    <submittedName>
        <fullName evidence="2">Uncharacterized protein</fullName>
    </submittedName>
</protein>
<comment type="caution">
    <text evidence="2">The sequence shown here is derived from an EMBL/GenBank/DDBJ whole genome shotgun (WGS) entry which is preliminary data.</text>
</comment>
<feature type="compositionally biased region" description="Basic and acidic residues" evidence="1">
    <location>
        <begin position="1"/>
        <end position="20"/>
    </location>
</feature>
<name>M0P546_9EURY</name>